<evidence type="ECO:0000256" key="6">
    <source>
        <dbReference type="SAM" id="MobiDB-lite"/>
    </source>
</evidence>
<dbReference type="PROSITE" id="PS50102">
    <property type="entry name" value="RRM"/>
    <property type="match status" value="1"/>
</dbReference>
<proteinExistence type="inferred from homology"/>
<keyword evidence="3" id="KW-0507">mRNA processing</keyword>
<dbReference type="GO" id="GO:0006397">
    <property type="term" value="P:mRNA processing"/>
    <property type="evidence" value="ECO:0007669"/>
    <property type="project" value="UniProtKB-KW"/>
</dbReference>
<dbReference type="Pfam" id="PF00076">
    <property type="entry name" value="RRM_1"/>
    <property type="match status" value="1"/>
</dbReference>
<dbReference type="InterPro" id="IPR000504">
    <property type="entry name" value="RRM_dom"/>
</dbReference>
<evidence type="ECO:0000256" key="3">
    <source>
        <dbReference type="ARBA" id="ARBA00022664"/>
    </source>
</evidence>
<accession>A0A0N4T008</accession>
<feature type="region of interest" description="Disordered" evidence="6">
    <location>
        <begin position="308"/>
        <end position="501"/>
    </location>
</feature>
<feature type="domain" description="RRM" evidence="7">
    <location>
        <begin position="218"/>
        <end position="298"/>
    </location>
</feature>
<dbReference type="SUPFAM" id="SSF54928">
    <property type="entry name" value="RNA-binding domain, RBD"/>
    <property type="match status" value="1"/>
</dbReference>
<dbReference type="InterPro" id="IPR034772">
    <property type="entry name" value="CPSF6/7"/>
</dbReference>
<evidence type="ECO:0000256" key="2">
    <source>
        <dbReference type="ARBA" id="ARBA00006265"/>
    </source>
</evidence>
<dbReference type="STRING" id="6280.A0A0N4T008"/>
<protein>
    <submittedName>
        <fullName evidence="8">RRM domain-containing protein</fullName>
    </submittedName>
</protein>
<evidence type="ECO:0000256" key="5">
    <source>
        <dbReference type="PROSITE-ProRule" id="PRU00176"/>
    </source>
</evidence>
<comment type="subcellular location">
    <subcellularLocation>
        <location evidence="1">Nucleus</location>
    </subcellularLocation>
</comment>
<feature type="compositionally biased region" description="Pro residues" evidence="6">
    <location>
        <begin position="350"/>
        <end position="370"/>
    </location>
</feature>
<keyword evidence="4" id="KW-0539">Nucleus</keyword>
<dbReference type="GO" id="GO:0005634">
    <property type="term" value="C:nucleus"/>
    <property type="evidence" value="ECO:0007669"/>
    <property type="project" value="UniProtKB-SubCell"/>
</dbReference>
<evidence type="ECO:0000256" key="1">
    <source>
        <dbReference type="ARBA" id="ARBA00004123"/>
    </source>
</evidence>
<feature type="compositionally biased region" description="Pro residues" evidence="6">
    <location>
        <begin position="382"/>
        <end position="396"/>
    </location>
</feature>
<sequence length="773" mass="85140">LKNTHVHKCALPRLLTSSARDPERVGSNHEARLTIVPSLLDVSSFWTEVLVSSAFYSMNKVRCRQSDLFRLFFRHVSSSELIVNELNCFQNKNCIGWIRYKMADILDQPDNDLDLYGDGELDTRFSERDVLGDDDDDIAKDGQDNHTSKNGNTASEAKVVKSEMNDTDLYDAAIEPSGQVVKAESLPAKSNIITAPQGSQSKALPALGVNQNNTGRRYCCYIGNMTWWTTDVDLQTMILSCGATNLIDIKFYENRNNGQSKGFALAVFTAESSVKTVMEKLPQKTLHGQQLVVLPYTKASLAKFEDATRRVDQRNDKKDTKKDDQKTPFVGTIRIGMPPQQPLQPGQMTIPPPVPLRPQVQVPPPLPSLRPPAQVALILPPNQQPPQLRGPPPNSQPLPLGALSVTRPPVNLSAPPPNIPQVQLSAGAPPPGAPPMNRPPPGFGQPPQALPPMSSAGPSGPSNTSQPVTGMAPPGAPPTSHPPPSFPPPGAHINPQVYRQNYGGGPASVPCSIEGVSEAEFEEIMNRNRTVSSSAITRAVSDAAANDYASAIETLVTAISLIRQSRVANDDRCKVLISSLQDTLNGIESKSYNSSSRKHRSNRDRSRSPSERSRKRHRRSSRSRSRSRERYDYSPRHSSSSVIDFSSPCYHMYFSFHSFFATVVYCSLKMFCASSWNRFALYQVCVMNVDDVEMLWMAIGFTIEIIGQHNNAASEVFISIRVSCTQNPSMHCYACCLSALISAALELSTVKFLLCLRHSIRDSTMELFFWPSC</sequence>
<evidence type="ECO:0000259" key="7">
    <source>
        <dbReference type="PROSITE" id="PS50102"/>
    </source>
</evidence>
<feature type="compositionally biased region" description="Basic and acidic residues" evidence="6">
    <location>
        <begin position="603"/>
        <end position="612"/>
    </location>
</feature>
<dbReference type="Pfam" id="PF25524">
    <property type="entry name" value="RSLD_CPSF6"/>
    <property type="match status" value="1"/>
</dbReference>
<dbReference type="AlphaFoldDB" id="A0A0N4T008"/>
<organism evidence="8">
    <name type="scientific">Brugia pahangi</name>
    <name type="common">Filarial nematode worm</name>
    <dbReference type="NCBI Taxonomy" id="6280"/>
    <lineage>
        <taxon>Eukaryota</taxon>
        <taxon>Metazoa</taxon>
        <taxon>Ecdysozoa</taxon>
        <taxon>Nematoda</taxon>
        <taxon>Chromadorea</taxon>
        <taxon>Rhabditida</taxon>
        <taxon>Spirurina</taxon>
        <taxon>Spiruromorpha</taxon>
        <taxon>Filarioidea</taxon>
        <taxon>Onchocercidae</taxon>
        <taxon>Brugia</taxon>
    </lineage>
</organism>
<reference evidence="8" key="1">
    <citation type="submission" date="2016-04" db="UniProtKB">
        <authorList>
            <consortium name="WormBaseParasite"/>
        </authorList>
    </citation>
    <scope>IDENTIFICATION</scope>
</reference>
<feature type="compositionally biased region" description="Pro residues" evidence="6">
    <location>
        <begin position="474"/>
        <end position="490"/>
    </location>
</feature>
<feature type="compositionally biased region" description="Basic and acidic residues" evidence="6">
    <location>
        <begin position="308"/>
        <end position="326"/>
    </location>
</feature>
<dbReference type="InterPro" id="IPR035979">
    <property type="entry name" value="RBD_domain_sf"/>
</dbReference>
<feature type="region of interest" description="Disordered" evidence="6">
    <location>
        <begin position="130"/>
        <end position="154"/>
    </location>
</feature>
<feature type="compositionally biased region" description="Basic and acidic residues" evidence="6">
    <location>
        <begin position="626"/>
        <end position="635"/>
    </location>
</feature>
<dbReference type="WBParaSite" id="BPAG_0000140301-mRNA-1">
    <property type="protein sequence ID" value="BPAG_0000140301-mRNA-1"/>
    <property type="gene ID" value="BPAG_0000140301"/>
</dbReference>
<dbReference type="InterPro" id="IPR012677">
    <property type="entry name" value="Nucleotide-bd_a/b_plait_sf"/>
</dbReference>
<dbReference type="PANTHER" id="PTHR23204">
    <property type="entry name" value="CLEAVAGE AND POLYADENYLATION SPECIFIC FACTOR"/>
    <property type="match status" value="1"/>
</dbReference>
<feature type="compositionally biased region" description="Pro residues" evidence="6">
    <location>
        <begin position="428"/>
        <end position="450"/>
    </location>
</feature>
<feature type="region of interest" description="Disordered" evidence="6">
    <location>
        <begin position="588"/>
        <end position="640"/>
    </location>
</feature>
<feature type="compositionally biased region" description="Low complexity" evidence="6">
    <location>
        <begin position="451"/>
        <end position="462"/>
    </location>
</feature>
<dbReference type="InterPro" id="IPR057951">
    <property type="entry name" value="CPSF6/7_RSLD_N"/>
</dbReference>
<dbReference type="SMART" id="SM00360">
    <property type="entry name" value="RRM"/>
    <property type="match status" value="1"/>
</dbReference>
<dbReference type="GO" id="GO:0003723">
    <property type="term" value="F:RNA binding"/>
    <property type="evidence" value="ECO:0007669"/>
    <property type="project" value="UniProtKB-UniRule"/>
</dbReference>
<name>A0A0N4T008_BRUPA</name>
<evidence type="ECO:0000256" key="4">
    <source>
        <dbReference type="ARBA" id="ARBA00023242"/>
    </source>
</evidence>
<keyword evidence="5" id="KW-0694">RNA-binding</keyword>
<feature type="compositionally biased region" description="Basic residues" evidence="6">
    <location>
        <begin position="613"/>
        <end position="625"/>
    </location>
</feature>
<dbReference type="Gene3D" id="3.30.70.330">
    <property type="match status" value="1"/>
</dbReference>
<comment type="similarity">
    <text evidence="2">Belongs to the RRM CPSF6/7 family.</text>
</comment>
<evidence type="ECO:0000313" key="8">
    <source>
        <dbReference type="WBParaSite" id="BPAG_0000140301-mRNA-1"/>
    </source>
</evidence>